<sequence length="375" mass="41276">MQNTLIGPELSGFSSTFTLASCTCAYAAMLVLPIPLIVSILLAFLMMRASLRENPQKPLLLLIGLCALQSLIIALVHHYGWINMRWLQPLTASLIPPACWLVFASTTRRAFNVQTDALHAVLPLATLLSLVTMPAALDTIVPLNFVIYGRKLLAATSQDGDSLPGMRLESGELPRRLWRAIAFALLASAVCDALIILDQAIGSGHWLPVIVSLFTSVNLLLIGALCLSQELTQAQGQVCDLPARDLPANKETDDTEPLLSEENIQRDVEIMSQLSTLMNKEQLFLDADLTLTRLARKLGIPAKQVSAAINRQKGENVSRYVNRYRIDHAYKLLKAGKSITQTVYECGFNTKSNFNREFMRLSQASPSDWLTTQSG</sequence>
<dbReference type="GO" id="GO:0003700">
    <property type="term" value="F:DNA-binding transcription factor activity"/>
    <property type="evidence" value="ECO:0007669"/>
    <property type="project" value="InterPro"/>
</dbReference>
<proteinExistence type="predicted"/>
<name>A0A2Z2P0Y5_9GAMM</name>
<evidence type="ECO:0000256" key="3">
    <source>
        <dbReference type="ARBA" id="ARBA00023163"/>
    </source>
</evidence>
<evidence type="ECO:0000256" key="2">
    <source>
        <dbReference type="ARBA" id="ARBA00023125"/>
    </source>
</evidence>
<dbReference type="Proteomes" id="UP000250079">
    <property type="component" value="Chromosome"/>
</dbReference>
<feature type="transmembrane region" description="Helical" evidence="4">
    <location>
        <begin position="59"/>
        <end position="80"/>
    </location>
</feature>
<dbReference type="KEGG" id="gai:IMCC3135_30010"/>
<gene>
    <name evidence="6" type="primary">rhaS_3</name>
    <name evidence="6" type="ORF">IMCC3135_30010</name>
</gene>
<organism evidence="6 7">
    <name type="scientific">Granulosicoccus antarcticus IMCC3135</name>
    <dbReference type="NCBI Taxonomy" id="1192854"/>
    <lineage>
        <taxon>Bacteria</taxon>
        <taxon>Pseudomonadati</taxon>
        <taxon>Pseudomonadota</taxon>
        <taxon>Gammaproteobacteria</taxon>
        <taxon>Chromatiales</taxon>
        <taxon>Granulosicoccaceae</taxon>
        <taxon>Granulosicoccus</taxon>
    </lineage>
</organism>
<keyword evidence="7" id="KW-1185">Reference proteome</keyword>
<dbReference type="InterPro" id="IPR009057">
    <property type="entry name" value="Homeodomain-like_sf"/>
</dbReference>
<dbReference type="PROSITE" id="PS01124">
    <property type="entry name" value="HTH_ARAC_FAMILY_2"/>
    <property type="match status" value="1"/>
</dbReference>
<dbReference type="GO" id="GO:0043565">
    <property type="term" value="F:sequence-specific DNA binding"/>
    <property type="evidence" value="ECO:0007669"/>
    <property type="project" value="InterPro"/>
</dbReference>
<protein>
    <submittedName>
        <fullName evidence="6">HTH-type transcriptional activator RhaS</fullName>
    </submittedName>
</protein>
<dbReference type="SUPFAM" id="SSF46689">
    <property type="entry name" value="Homeodomain-like"/>
    <property type="match status" value="1"/>
</dbReference>
<evidence type="ECO:0000313" key="7">
    <source>
        <dbReference type="Proteomes" id="UP000250079"/>
    </source>
</evidence>
<dbReference type="PANTHER" id="PTHR43280:SF29">
    <property type="entry name" value="ARAC-FAMILY TRANSCRIPTIONAL REGULATOR"/>
    <property type="match status" value="1"/>
</dbReference>
<dbReference type="PANTHER" id="PTHR43280">
    <property type="entry name" value="ARAC-FAMILY TRANSCRIPTIONAL REGULATOR"/>
    <property type="match status" value="1"/>
</dbReference>
<evidence type="ECO:0000256" key="1">
    <source>
        <dbReference type="ARBA" id="ARBA00023015"/>
    </source>
</evidence>
<keyword evidence="4" id="KW-0472">Membrane</keyword>
<feature type="transmembrane region" description="Helical" evidence="4">
    <location>
        <begin position="177"/>
        <end position="197"/>
    </location>
</feature>
<dbReference type="AlphaFoldDB" id="A0A2Z2P0Y5"/>
<dbReference type="OrthoDB" id="345413at2"/>
<evidence type="ECO:0000313" key="6">
    <source>
        <dbReference type="EMBL" id="ASJ76051.1"/>
    </source>
</evidence>
<feature type="transmembrane region" description="Helical" evidence="4">
    <location>
        <begin position="206"/>
        <end position="225"/>
    </location>
</feature>
<accession>A0A2Z2P0Y5</accession>
<dbReference type="InterPro" id="IPR018060">
    <property type="entry name" value="HTH_AraC"/>
</dbReference>
<feature type="transmembrane region" description="Helical" evidence="4">
    <location>
        <begin position="25"/>
        <end position="47"/>
    </location>
</feature>
<feature type="transmembrane region" description="Helical" evidence="4">
    <location>
        <begin position="117"/>
        <end position="137"/>
    </location>
</feature>
<dbReference type="Gene3D" id="1.10.10.60">
    <property type="entry name" value="Homeodomain-like"/>
    <property type="match status" value="2"/>
</dbReference>
<keyword evidence="3" id="KW-0804">Transcription</keyword>
<reference evidence="6 7" key="1">
    <citation type="submission" date="2016-12" db="EMBL/GenBank/DDBJ databases">
        <authorList>
            <person name="Song W.-J."/>
            <person name="Kurnit D.M."/>
        </authorList>
    </citation>
    <scope>NUCLEOTIDE SEQUENCE [LARGE SCALE GENOMIC DNA]</scope>
    <source>
        <strain evidence="6 7">IMCC3135</strain>
    </source>
</reference>
<evidence type="ECO:0000259" key="5">
    <source>
        <dbReference type="PROSITE" id="PS01124"/>
    </source>
</evidence>
<dbReference type="EMBL" id="CP018632">
    <property type="protein sequence ID" value="ASJ76051.1"/>
    <property type="molecule type" value="Genomic_DNA"/>
</dbReference>
<keyword evidence="2" id="KW-0238">DNA-binding</keyword>
<keyword evidence="4" id="KW-0812">Transmembrane</keyword>
<dbReference type="Pfam" id="PF12833">
    <property type="entry name" value="HTH_18"/>
    <property type="match status" value="1"/>
</dbReference>
<keyword evidence="1" id="KW-0805">Transcription regulation</keyword>
<keyword evidence="4" id="KW-1133">Transmembrane helix</keyword>
<dbReference type="RefSeq" id="WP_157736360.1">
    <property type="nucleotide sequence ID" value="NZ_CP018632.1"/>
</dbReference>
<dbReference type="SMART" id="SM00342">
    <property type="entry name" value="HTH_ARAC"/>
    <property type="match status" value="1"/>
</dbReference>
<feature type="domain" description="HTH araC/xylS-type" evidence="5">
    <location>
        <begin position="268"/>
        <end position="372"/>
    </location>
</feature>
<evidence type="ECO:0000256" key="4">
    <source>
        <dbReference type="SAM" id="Phobius"/>
    </source>
</evidence>